<dbReference type="Proteomes" id="UP000095409">
    <property type="component" value="Unassembled WGS sequence"/>
</dbReference>
<dbReference type="RefSeq" id="WP_005422368.1">
    <property type="nucleotide sequence ID" value="NZ_CYZD01000002.1"/>
</dbReference>
<protein>
    <recommendedName>
        <fullName evidence="1">Phospholipase C/D domain-containing protein</fullName>
    </recommendedName>
</protein>
<feature type="domain" description="Phospholipase C/D" evidence="1">
    <location>
        <begin position="20"/>
        <end position="171"/>
    </location>
</feature>
<organism evidence="2 3">
    <name type="scientific">Blautia obeum</name>
    <dbReference type="NCBI Taxonomy" id="40520"/>
    <lineage>
        <taxon>Bacteria</taxon>
        <taxon>Bacillati</taxon>
        <taxon>Bacillota</taxon>
        <taxon>Clostridia</taxon>
        <taxon>Lachnospirales</taxon>
        <taxon>Lachnospiraceae</taxon>
        <taxon>Blautia</taxon>
    </lineage>
</organism>
<evidence type="ECO:0000313" key="3">
    <source>
        <dbReference type="Proteomes" id="UP000095409"/>
    </source>
</evidence>
<dbReference type="EMBL" id="CYZD01000002">
    <property type="protein sequence ID" value="CUN56193.1"/>
    <property type="molecule type" value="Genomic_DNA"/>
</dbReference>
<evidence type="ECO:0000313" key="2">
    <source>
        <dbReference type="EMBL" id="CUN56193.1"/>
    </source>
</evidence>
<sequence>MVTVNCFLSEKEVFIVRKKSHILLARYLADQMPANESLQSHRKAFCLGNILPDIQPSFVTKRHEYFGTFDEVQGKIRRLVQSGAGYNDRVFWRRSGEVMHYIADYFTFPHNKTFDGTLYQHNTYEKHLKNELKAFVLEGKADVYTEKEIHFETLNQLLQYIKEHHRRYLNCKRNIDDDIHYILTVCYQVFQGLFQLCRKNGIADYAYAVM</sequence>
<name>A0A173XXM2_9FIRM</name>
<reference evidence="2 3" key="1">
    <citation type="submission" date="2015-09" db="EMBL/GenBank/DDBJ databases">
        <authorList>
            <consortium name="Pathogen Informatics"/>
        </authorList>
    </citation>
    <scope>NUCLEOTIDE SEQUENCE [LARGE SCALE GENOMIC DNA]</scope>
    <source>
        <strain evidence="2 3">2789STDY5608837</strain>
    </source>
</reference>
<dbReference type="InterPro" id="IPR029002">
    <property type="entry name" value="PLPC/GPLD1"/>
</dbReference>
<dbReference type="AlphaFoldDB" id="A0A173XXM2"/>
<evidence type="ECO:0000259" key="1">
    <source>
        <dbReference type="Pfam" id="PF00882"/>
    </source>
</evidence>
<accession>A0A173XXM2</accession>
<gene>
    <name evidence="2" type="ORF">ERS852394_00467</name>
</gene>
<proteinExistence type="predicted"/>
<dbReference type="Pfam" id="PF00882">
    <property type="entry name" value="Zn_dep_PLPC"/>
    <property type="match status" value="1"/>
</dbReference>